<feature type="transmembrane region" description="Helical" evidence="7">
    <location>
        <begin position="279"/>
        <end position="299"/>
    </location>
</feature>
<keyword evidence="10" id="KW-1185">Reference proteome</keyword>
<feature type="transmembrane region" description="Helical" evidence="7">
    <location>
        <begin position="23"/>
        <end position="47"/>
    </location>
</feature>
<dbReference type="InterPro" id="IPR036259">
    <property type="entry name" value="MFS_trans_sf"/>
</dbReference>
<dbReference type="RefSeq" id="WP_378300636.1">
    <property type="nucleotide sequence ID" value="NZ_JBHTJA010000039.1"/>
</dbReference>
<feature type="transmembrane region" description="Helical" evidence="7">
    <location>
        <begin position="115"/>
        <end position="137"/>
    </location>
</feature>
<dbReference type="Gene3D" id="1.20.1250.20">
    <property type="entry name" value="MFS general substrate transporter like domains"/>
    <property type="match status" value="1"/>
</dbReference>
<organism evidence="9 10">
    <name type="scientific">Actinomadura sediminis</name>
    <dbReference type="NCBI Taxonomy" id="1038904"/>
    <lineage>
        <taxon>Bacteria</taxon>
        <taxon>Bacillati</taxon>
        <taxon>Actinomycetota</taxon>
        <taxon>Actinomycetes</taxon>
        <taxon>Streptosporangiales</taxon>
        <taxon>Thermomonosporaceae</taxon>
        <taxon>Actinomadura</taxon>
    </lineage>
</organism>
<reference evidence="10" key="1">
    <citation type="journal article" date="2019" name="Int. J. Syst. Evol. Microbiol.">
        <title>The Global Catalogue of Microorganisms (GCM) 10K type strain sequencing project: providing services to taxonomists for standard genome sequencing and annotation.</title>
        <authorList>
            <consortium name="The Broad Institute Genomics Platform"/>
            <consortium name="The Broad Institute Genome Sequencing Center for Infectious Disease"/>
            <person name="Wu L."/>
            <person name="Ma J."/>
        </authorList>
    </citation>
    <scope>NUCLEOTIDE SEQUENCE [LARGE SCALE GENOMIC DNA]</scope>
    <source>
        <strain evidence="10">JCM 31202</strain>
    </source>
</reference>
<gene>
    <name evidence="9" type="ORF">ACFQ11_19770</name>
</gene>
<evidence type="ECO:0000256" key="5">
    <source>
        <dbReference type="ARBA" id="ARBA00022989"/>
    </source>
</evidence>
<evidence type="ECO:0000259" key="8">
    <source>
        <dbReference type="PROSITE" id="PS50850"/>
    </source>
</evidence>
<comment type="caution">
    <text evidence="9">The sequence shown here is derived from an EMBL/GenBank/DDBJ whole genome shotgun (WGS) entry which is preliminary data.</text>
</comment>
<protein>
    <submittedName>
        <fullName evidence="9">MFS transporter</fullName>
    </submittedName>
</protein>
<dbReference type="InterPro" id="IPR011701">
    <property type="entry name" value="MFS"/>
</dbReference>
<feature type="transmembrane region" description="Helical" evidence="7">
    <location>
        <begin position="149"/>
        <end position="172"/>
    </location>
</feature>
<dbReference type="PRINTS" id="PR01036">
    <property type="entry name" value="TCRTETB"/>
</dbReference>
<feature type="transmembrane region" description="Helical" evidence="7">
    <location>
        <begin position="178"/>
        <end position="199"/>
    </location>
</feature>
<proteinExistence type="predicted"/>
<dbReference type="Pfam" id="PF07690">
    <property type="entry name" value="MFS_1"/>
    <property type="match status" value="1"/>
</dbReference>
<keyword evidence="3" id="KW-1003">Cell membrane</keyword>
<feature type="transmembrane region" description="Helical" evidence="7">
    <location>
        <begin position="91"/>
        <end position="109"/>
    </location>
</feature>
<sequence length="517" mass="52313">MTSKTPHAPDAPRAAVASDPRRWAGLAVLSASLLLVVMDITILNVALPAISADLRPGTVSLLWMVDVYALVVAGLLVTVSALGDRWGRKRMLIAGFAVFGTASVLVVFADSPGAVIAVRALLGVGGAMIMPSTLSMIRTLFPDGRERATALGVWAAMAAVGAAFGPIVGGFLLEHFSWHSAFLVNVPVMAVAIVAGLVLLPEARNPSPGPLDFPAVALSMAGMVALVYAIKSAGKHGLLDATALVSAAVAAVMLGWFVRRCLRRPDPLLELRLFRSPSFSAGALAALTTELAMAGMMLLMAQWMQLVQGYGPLETGLRLLPTALAAIISSPAAPAIAARAGARPVLAGGLAIAGLGFAVLGLAPQPLGYWPVALALMLIGMGMGSLAIASAVIMAGAPPEQAGSAAAVEETSYDIGGALGIALLGSLAAAVYRGDLATGELASLGVTGGAAETARESLTGALDVAGSVNASLADIARTAFEHSLGLTGLAGALLMLAAAAVVWRLTPRDLDLSAADH</sequence>
<dbReference type="SUPFAM" id="SSF103473">
    <property type="entry name" value="MFS general substrate transporter"/>
    <property type="match status" value="1"/>
</dbReference>
<feature type="transmembrane region" description="Helical" evidence="7">
    <location>
        <begin position="236"/>
        <end position="258"/>
    </location>
</feature>
<dbReference type="EMBL" id="JBHTJA010000039">
    <property type="protein sequence ID" value="MFD0902648.1"/>
    <property type="molecule type" value="Genomic_DNA"/>
</dbReference>
<feature type="transmembrane region" description="Helical" evidence="7">
    <location>
        <begin position="59"/>
        <end position="79"/>
    </location>
</feature>
<dbReference type="PANTHER" id="PTHR42718">
    <property type="entry name" value="MAJOR FACILITATOR SUPERFAMILY MULTIDRUG TRANSPORTER MFSC"/>
    <property type="match status" value="1"/>
</dbReference>
<evidence type="ECO:0000256" key="2">
    <source>
        <dbReference type="ARBA" id="ARBA00022448"/>
    </source>
</evidence>
<feature type="transmembrane region" description="Helical" evidence="7">
    <location>
        <begin position="484"/>
        <end position="503"/>
    </location>
</feature>
<feature type="transmembrane region" description="Helical" evidence="7">
    <location>
        <begin position="345"/>
        <end position="363"/>
    </location>
</feature>
<accession>A0ABW3EQL9</accession>
<evidence type="ECO:0000256" key="6">
    <source>
        <dbReference type="ARBA" id="ARBA00023136"/>
    </source>
</evidence>
<evidence type="ECO:0000256" key="3">
    <source>
        <dbReference type="ARBA" id="ARBA00022475"/>
    </source>
</evidence>
<dbReference type="PROSITE" id="PS50850">
    <property type="entry name" value="MFS"/>
    <property type="match status" value="1"/>
</dbReference>
<comment type="subcellular location">
    <subcellularLocation>
        <location evidence="1">Cell membrane</location>
        <topology evidence="1">Multi-pass membrane protein</topology>
    </subcellularLocation>
</comment>
<evidence type="ECO:0000256" key="4">
    <source>
        <dbReference type="ARBA" id="ARBA00022692"/>
    </source>
</evidence>
<feature type="transmembrane region" description="Helical" evidence="7">
    <location>
        <begin position="319"/>
        <end position="338"/>
    </location>
</feature>
<feature type="transmembrane region" description="Helical" evidence="7">
    <location>
        <begin position="369"/>
        <end position="394"/>
    </location>
</feature>
<dbReference type="CDD" id="cd17321">
    <property type="entry name" value="MFS_MMR_MDR_like"/>
    <property type="match status" value="1"/>
</dbReference>
<keyword evidence="6 7" id="KW-0472">Membrane</keyword>
<evidence type="ECO:0000313" key="10">
    <source>
        <dbReference type="Proteomes" id="UP001596972"/>
    </source>
</evidence>
<keyword evidence="2" id="KW-0813">Transport</keyword>
<evidence type="ECO:0000256" key="7">
    <source>
        <dbReference type="SAM" id="Phobius"/>
    </source>
</evidence>
<feature type="transmembrane region" description="Helical" evidence="7">
    <location>
        <begin position="211"/>
        <end position="230"/>
    </location>
</feature>
<evidence type="ECO:0000256" key="1">
    <source>
        <dbReference type="ARBA" id="ARBA00004651"/>
    </source>
</evidence>
<dbReference type="PANTHER" id="PTHR42718:SF47">
    <property type="entry name" value="METHYL VIOLOGEN RESISTANCE PROTEIN SMVA"/>
    <property type="match status" value="1"/>
</dbReference>
<dbReference type="InterPro" id="IPR020846">
    <property type="entry name" value="MFS_dom"/>
</dbReference>
<keyword evidence="5 7" id="KW-1133">Transmembrane helix</keyword>
<feature type="domain" description="Major facilitator superfamily (MFS) profile" evidence="8">
    <location>
        <begin position="25"/>
        <end position="510"/>
    </location>
</feature>
<dbReference type="Proteomes" id="UP001596972">
    <property type="component" value="Unassembled WGS sequence"/>
</dbReference>
<name>A0ABW3EQL9_9ACTN</name>
<dbReference type="Gene3D" id="1.20.1720.10">
    <property type="entry name" value="Multidrug resistance protein D"/>
    <property type="match status" value="1"/>
</dbReference>
<evidence type="ECO:0000313" key="9">
    <source>
        <dbReference type="EMBL" id="MFD0902648.1"/>
    </source>
</evidence>
<keyword evidence="4 7" id="KW-0812">Transmembrane</keyword>